<keyword evidence="2" id="KW-0732">Signal</keyword>
<dbReference type="RefSeq" id="WP_310028152.1">
    <property type="nucleotide sequence ID" value="NZ_JAVDRL010000001.1"/>
</dbReference>
<keyword evidence="4" id="KW-1185">Reference proteome</keyword>
<organism evidence="3 4">
    <name type="scientific">Caulobacter rhizosphaerae</name>
    <dbReference type="NCBI Taxonomy" id="2010972"/>
    <lineage>
        <taxon>Bacteria</taxon>
        <taxon>Pseudomonadati</taxon>
        <taxon>Pseudomonadota</taxon>
        <taxon>Alphaproteobacteria</taxon>
        <taxon>Caulobacterales</taxon>
        <taxon>Caulobacteraceae</taxon>
        <taxon>Caulobacter</taxon>
    </lineage>
</organism>
<feature type="signal peptide" evidence="2">
    <location>
        <begin position="1"/>
        <end position="20"/>
    </location>
</feature>
<dbReference type="EMBL" id="JAVDRL010000001">
    <property type="protein sequence ID" value="MDR6529378.1"/>
    <property type="molecule type" value="Genomic_DNA"/>
</dbReference>
<proteinExistence type="predicted"/>
<gene>
    <name evidence="3" type="ORF">J2800_000093</name>
</gene>
<dbReference type="Proteomes" id="UP001262754">
    <property type="component" value="Unassembled WGS sequence"/>
</dbReference>
<feature type="chain" id="PRO_5046745758" evidence="2">
    <location>
        <begin position="21"/>
        <end position="385"/>
    </location>
</feature>
<evidence type="ECO:0000256" key="2">
    <source>
        <dbReference type="SAM" id="SignalP"/>
    </source>
</evidence>
<evidence type="ECO:0000313" key="4">
    <source>
        <dbReference type="Proteomes" id="UP001262754"/>
    </source>
</evidence>
<sequence>MRSWAWTALGLAMAATSATAREACPPRPPVQAIVMPSTNMQSDLVTLISLGPAIADKTLQRKALLKAKPKCDEAGLEAGGATYALFETTATSPVLMARSASPDAPIFFVAPFADITAAVMAEVEKRPVPPAKASYVLGVSTKMGASALRLYPSIPDNETFKADIAAALQGRLPPLVSRDERTKGIQINVQADAYEGPKSTPGATPLPGSGPGLPAVSATPQNQSFREQPDGGALHQASGFTCPGAIDGFKRDRLTVYDAAQGGRDVSCGYASSPATATATLYLTKLPAQYTLSRVFDIYVEQAKAHTPSVGDAADPYPASEGGPRRQGRFWRDKEGRNEGLWLMQIGPWFAKLRVTYSNGDAATVRRLAADLLTAIDAQVKPPTV</sequence>
<feature type="region of interest" description="Disordered" evidence="1">
    <location>
        <begin position="191"/>
        <end position="233"/>
    </location>
</feature>
<name>A0ABU1MTF8_9CAUL</name>
<evidence type="ECO:0000313" key="3">
    <source>
        <dbReference type="EMBL" id="MDR6529378.1"/>
    </source>
</evidence>
<evidence type="ECO:0000256" key="1">
    <source>
        <dbReference type="SAM" id="MobiDB-lite"/>
    </source>
</evidence>
<reference evidence="3 4" key="1">
    <citation type="submission" date="2023-07" db="EMBL/GenBank/DDBJ databases">
        <title>Sorghum-associated microbial communities from plants grown in Nebraska, USA.</title>
        <authorList>
            <person name="Schachtman D."/>
        </authorList>
    </citation>
    <scope>NUCLEOTIDE SEQUENCE [LARGE SCALE GENOMIC DNA]</scope>
    <source>
        <strain evidence="3 4">DS2154</strain>
    </source>
</reference>
<feature type="region of interest" description="Disordered" evidence="1">
    <location>
        <begin position="309"/>
        <end position="330"/>
    </location>
</feature>
<accession>A0ABU1MTF8</accession>
<comment type="caution">
    <text evidence="3">The sequence shown here is derived from an EMBL/GenBank/DDBJ whole genome shotgun (WGS) entry which is preliminary data.</text>
</comment>
<protein>
    <submittedName>
        <fullName evidence="3">Uncharacterized protein</fullName>
    </submittedName>
</protein>